<accession>A0A8J4S208</accession>
<gene>
    <name evidence="1" type="ORF">CMV_002093</name>
</gene>
<evidence type="ECO:0000313" key="1">
    <source>
        <dbReference type="EMBL" id="KAF3974588.1"/>
    </source>
</evidence>
<dbReference type="Proteomes" id="UP000737018">
    <property type="component" value="Unassembled WGS sequence"/>
</dbReference>
<keyword evidence="2" id="KW-1185">Reference proteome</keyword>
<name>A0A8J4S208_9ROSI</name>
<dbReference type="OrthoDB" id="1745333at2759"/>
<dbReference type="EMBL" id="JRKL02000145">
    <property type="protein sequence ID" value="KAF3974588.1"/>
    <property type="molecule type" value="Genomic_DNA"/>
</dbReference>
<evidence type="ECO:0000313" key="2">
    <source>
        <dbReference type="Proteomes" id="UP000737018"/>
    </source>
</evidence>
<dbReference type="AlphaFoldDB" id="A0A8J4S208"/>
<comment type="caution">
    <text evidence="1">The sequence shown here is derived from an EMBL/GenBank/DDBJ whole genome shotgun (WGS) entry which is preliminary data.</text>
</comment>
<evidence type="ECO:0008006" key="3">
    <source>
        <dbReference type="Google" id="ProtNLM"/>
    </source>
</evidence>
<reference evidence="1" key="1">
    <citation type="submission" date="2020-03" db="EMBL/GenBank/DDBJ databases">
        <title>Castanea mollissima Vanexum genome sequencing.</title>
        <authorList>
            <person name="Staton M."/>
        </authorList>
    </citation>
    <scope>NUCLEOTIDE SEQUENCE</scope>
    <source>
        <tissue evidence="1">Leaf</tissue>
    </source>
</reference>
<organism evidence="1 2">
    <name type="scientific">Castanea mollissima</name>
    <name type="common">Chinese chestnut</name>
    <dbReference type="NCBI Taxonomy" id="60419"/>
    <lineage>
        <taxon>Eukaryota</taxon>
        <taxon>Viridiplantae</taxon>
        <taxon>Streptophyta</taxon>
        <taxon>Embryophyta</taxon>
        <taxon>Tracheophyta</taxon>
        <taxon>Spermatophyta</taxon>
        <taxon>Magnoliopsida</taxon>
        <taxon>eudicotyledons</taxon>
        <taxon>Gunneridae</taxon>
        <taxon>Pentapetalae</taxon>
        <taxon>rosids</taxon>
        <taxon>fabids</taxon>
        <taxon>Fagales</taxon>
        <taxon>Fagaceae</taxon>
        <taxon>Castanea</taxon>
    </lineage>
</organism>
<protein>
    <recommendedName>
        <fullName evidence="3">Reverse transcriptase zinc-binding domain-containing protein</fullName>
    </recommendedName>
</protein>
<proteinExistence type="predicted"/>
<sequence length="137" mass="16068">MVIMMTTRLQIEQKFLLENLPQPALAYDKCEVCCQKTESAGHLLWECPLARNVWALCRGKIQKCSNDAQDFFALFWMQADRLTKMELDRWATISWAIWNARNKFYFEKIQQHPKAIMEGAIAYLDEYQKLAAATRTL</sequence>